<sequence length="372" mass="41669">MVVPTPAVRTKKTRAVGIPTIDLFSLNRSELIVKACEEYGFFKVINHGVPREIVMRMEEEGQKFFSRPTVEKQKAGPATPFGYGCKNIGFNGDSGELEYLLLHTNPLSISERSKSISTDPAKFSEVSLECHVALTNAFFPINKMPSGAANDYIEAVKDLACEILDLLGEGLWLEDKTVLSRLLRDVQSDSFFRFNHYPPFKYGKNNPWDPHHKFQSSALGDTKMVGFGEHSDPQILTILRSNDVGGLQVCINDGLWIPVAPEPSDFYVLVGDALQISPLKQACVKQAFTNGRFSSVRHRAMANSAKPRLSMVYFGAPPLDSWISPLPDMISPLRPCLYRPFTWDEFKKAAYSLRLSDCRLDLFRSSATHLEL</sequence>
<dbReference type="Gene3D" id="2.60.120.330">
    <property type="entry name" value="B-lactam Antibiotic, Isopenicillin N Synthase, Chain"/>
    <property type="match status" value="1"/>
</dbReference>
<dbReference type="EMBL" id="JBAMMX010000005">
    <property type="protein sequence ID" value="KAK6941124.1"/>
    <property type="molecule type" value="Genomic_DNA"/>
</dbReference>
<reference evidence="5 6" key="1">
    <citation type="submission" date="2023-12" db="EMBL/GenBank/DDBJ databases">
        <title>A high-quality genome assembly for Dillenia turbinata (Dilleniales).</title>
        <authorList>
            <person name="Chanderbali A."/>
        </authorList>
    </citation>
    <scope>NUCLEOTIDE SEQUENCE [LARGE SCALE GENOMIC DNA]</scope>
    <source>
        <strain evidence="5">LSX21</strain>
        <tissue evidence="5">Leaf</tissue>
    </source>
</reference>
<dbReference type="InterPro" id="IPR027443">
    <property type="entry name" value="IPNS-like_sf"/>
</dbReference>
<evidence type="ECO:0000313" key="6">
    <source>
        <dbReference type="Proteomes" id="UP001370490"/>
    </source>
</evidence>
<dbReference type="InterPro" id="IPR005123">
    <property type="entry name" value="Oxoglu/Fe-dep_dioxygenase_dom"/>
</dbReference>
<evidence type="ECO:0000256" key="1">
    <source>
        <dbReference type="ARBA" id="ARBA00022723"/>
    </source>
</evidence>
<name>A0AAN8VVT5_9MAGN</name>
<dbReference type="InterPro" id="IPR050231">
    <property type="entry name" value="Iron_ascorbate_oxido_reductase"/>
</dbReference>
<feature type="domain" description="Fe2OG dioxygenase" evidence="4">
    <location>
        <begin position="187"/>
        <end position="317"/>
    </location>
</feature>
<keyword evidence="6" id="KW-1185">Reference proteome</keyword>
<evidence type="ECO:0000313" key="5">
    <source>
        <dbReference type="EMBL" id="KAK6941124.1"/>
    </source>
</evidence>
<dbReference type="PROSITE" id="PS51471">
    <property type="entry name" value="FE2OG_OXY"/>
    <property type="match status" value="1"/>
</dbReference>
<dbReference type="Pfam" id="PF14226">
    <property type="entry name" value="DIOX_N"/>
    <property type="match status" value="1"/>
</dbReference>
<dbReference type="PANTHER" id="PTHR47990">
    <property type="entry name" value="2-OXOGLUTARATE (2OG) AND FE(II)-DEPENDENT OXYGENASE SUPERFAMILY PROTEIN-RELATED"/>
    <property type="match status" value="1"/>
</dbReference>
<comment type="similarity">
    <text evidence="3">Belongs to the iron/ascorbate-dependent oxidoreductase family.</text>
</comment>
<keyword evidence="1 3" id="KW-0479">Metal-binding</keyword>
<dbReference type="PRINTS" id="PR00682">
    <property type="entry name" value="IPNSYNTHASE"/>
</dbReference>
<keyword evidence="5" id="KW-0223">Dioxygenase</keyword>
<dbReference type="Proteomes" id="UP001370490">
    <property type="component" value="Unassembled WGS sequence"/>
</dbReference>
<keyword evidence="2 3" id="KW-0408">Iron</keyword>
<organism evidence="5 6">
    <name type="scientific">Dillenia turbinata</name>
    <dbReference type="NCBI Taxonomy" id="194707"/>
    <lineage>
        <taxon>Eukaryota</taxon>
        <taxon>Viridiplantae</taxon>
        <taxon>Streptophyta</taxon>
        <taxon>Embryophyta</taxon>
        <taxon>Tracheophyta</taxon>
        <taxon>Spermatophyta</taxon>
        <taxon>Magnoliopsida</taxon>
        <taxon>eudicotyledons</taxon>
        <taxon>Gunneridae</taxon>
        <taxon>Pentapetalae</taxon>
        <taxon>Dilleniales</taxon>
        <taxon>Dilleniaceae</taxon>
        <taxon>Dillenia</taxon>
    </lineage>
</organism>
<dbReference type="InterPro" id="IPR044861">
    <property type="entry name" value="IPNS-like_FE2OG_OXY"/>
</dbReference>
<dbReference type="AlphaFoldDB" id="A0AAN8VVT5"/>
<dbReference type="Pfam" id="PF03171">
    <property type="entry name" value="2OG-FeII_Oxy"/>
    <property type="match status" value="1"/>
</dbReference>
<accession>A0AAN8VVT5</accession>
<dbReference type="SUPFAM" id="SSF51197">
    <property type="entry name" value="Clavaminate synthase-like"/>
    <property type="match status" value="1"/>
</dbReference>
<evidence type="ECO:0000256" key="2">
    <source>
        <dbReference type="ARBA" id="ARBA00023004"/>
    </source>
</evidence>
<dbReference type="GO" id="GO:0046872">
    <property type="term" value="F:metal ion binding"/>
    <property type="evidence" value="ECO:0007669"/>
    <property type="project" value="UniProtKB-KW"/>
</dbReference>
<dbReference type="InterPro" id="IPR026992">
    <property type="entry name" value="DIOX_N"/>
</dbReference>
<evidence type="ECO:0000256" key="3">
    <source>
        <dbReference type="RuleBase" id="RU003682"/>
    </source>
</evidence>
<gene>
    <name evidence="5" type="ORF">RJ641_030655</name>
</gene>
<protein>
    <submittedName>
        <fullName evidence="5">Non-hem dioxygenase N-terminal domain</fullName>
    </submittedName>
</protein>
<proteinExistence type="inferred from homology"/>
<evidence type="ECO:0000259" key="4">
    <source>
        <dbReference type="PROSITE" id="PS51471"/>
    </source>
</evidence>
<dbReference type="GO" id="GO:0051213">
    <property type="term" value="F:dioxygenase activity"/>
    <property type="evidence" value="ECO:0007669"/>
    <property type="project" value="UniProtKB-KW"/>
</dbReference>
<keyword evidence="3" id="KW-0560">Oxidoreductase</keyword>
<comment type="caution">
    <text evidence="5">The sequence shown here is derived from an EMBL/GenBank/DDBJ whole genome shotgun (WGS) entry which is preliminary data.</text>
</comment>